<dbReference type="FunFam" id="3.90.950.10:FF:000005">
    <property type="entry name" value="7-methyl-GTP pyrophosphatase"/>
    <property type="match status" value="1"/>
</dbReference>
<dbReference type="EMBL" id="ALPT02000025">
    <property type="protein sequence ID" value="KGA97610.1"/>
    <property type="molecule type" value="Genomic_DNA"/>
</dbReference>
<reference evidence="7 9" key="1">
    <citation type="journal article" date="2014" name="Genome Announc.">
        <title>Draft Genome Sequence of Bacillus alcalophilus AV1934, a Classic Alkaliphile Isolated from Human Feces in 1934.</title>
        <authorList>
            <person name="Attie O."/>
            <person name="Jayaprakash A."/>
            <person name="Shah H."/>
            <person name="Paulsen I.T."/>
            <person name="Morino M."/>
            <person name="Takahashi Y."/>
            <person name="Narumi I."/>
            <person name="Sachidanandam R."/>
            <person name="Satoh K."/>
            <person name="Ito M."/>
            <person name="Krulwich T.A."/>
        </authorList>
    </citation>
    <scope>NUCLEOTIDE SEQUENCE [LARGE SCALE GENOMIC DNA]</scope>
    <source>
        <strain evidence="7 9">AV1934</strain>
    </source>
</reference>
<evidence type="ECO:0000256" key="4">
    <source>
        <dbReference type="ARBA" id="ARBA00022801"/>
    </source>
</evidence>
<keyword evidence="9" id="KW-1185">Reference proteome</keyword>
<evidence type="ECO:0000313" key="10">
    <source>
        <dbReference type="Proteomes" id="UP000297014"/>
    </source>
</evidence>
<evidence type="ECO:0000256" key="3">
    <source>
        <dbReference type="ARBA" id="ARBA00022490"/>
    </source>
</evidence>
<feature type="site" description="Important for substrate specificity" evidence="6">
    <location>
        <position position="70"/>
    </location>
</feature>
<dbReference type="PANTHER" id="PTHR43213">
    <property type="entry name" value="BIFUNCTIONAL DTTP/UTP PYROPHOSPHATASE/METHYLTRANSFERASE PROTEIN-RELATED"/>
    <property type="match status" value="1"/>
</dbReference>
<evidence type="ECO:0000313" key="7">
    <source>
        <dbReference type="EMBL" id="KGA97610.1"/>
    </source>
</evidence>
<sequence length="198" mass="22315">MIPFILASSSPRRQELLKQVNYSFEIITKDTSEQVQENLLPEKLVLQLANRKAEAVFDDHPDRIVLGADTIVAKADNILGKPESKEEAFQMLKLLSGCRHSVYTGVSILSRDQTQHFYQQTDVEMYELTDDEIMRYLNSGEPIGKAGSYAIQGLGAYLVKEIKGDYNNVVGLPLAKVMRALAAYSIFPEDKKLNSWKE</sequence>
<comment type="catalytic activity">
    <reaction evidence="6">
        <text>UTP + H2O = UMP + diphosphate + H(+)</text>
        <dbReference type="Rhea" id="RHEA:29395"/>
        <dbReference type="ChEBI" id="CHEBI:15377"/>
        <dbReference type="ChEBI" id="CHEBI:15378"/>
        <dbReference type="ChEBI" id="CHEBI:33019"/>
        <dbReference type="ChEBI" id="CHEBI:46398"/>
        <dbReference type="ChEBI" id="CHEBI:57865"/>
        <dbReference type="EC" id="3.6.1.9"/>
    </reaction>
</comment>
<dbReference type="CDD" id="cd00555">
    <property type="entry name" value="Maf"/>
    <property type="match status" value="1"/>
</dbReference>
<dbReference type="GO" id="GO:0005737">
    <property type="term" value="C:cytoplasm"/>
    <property type="evidence" value="ECO:0007669"/>
    <property type="project" value="UniProtKB-SubCell"/>
</dbReference>
<proteinExistence type="inferred from homology"/>
<evidence type="ECO:0000313" key="8">
    <source>
        <dbReference type="EMBL" id="THG92195.1"/>
    </source>
</evidence>
<organism evidence="7 9">
    <name type="scientific">Alkalihalobacillus alcalophilus ATCC 27647 = CGMCC 1.3604</name>
    <dbReference type="NCBI Taxonomy" id="1218173"/>
    <lineage>
        <taxon>Bacteria</taxon>
        <taxon>Bacillati</taxon>
        <taxon>Bacillota</taxon>
        <taxon>Bacilli</taxon>
        <taxon>Bacillales</taxon>
        <taxon>Bacillaceae</taxon>
        <taxon>Alkalihalobacillus</taxon>
    </lineage>
</organism>
<reference evidence="8 10" key="2">
    <citation type="submission" date="2014-01" db="EMBL/GenBank/DDBJ databases">
        <title>Draft genome sequencing of Bacillus alcalophilus CGMCC 1.3604.</title>
        <authorList>
            <person name="Yang J."/>
            <person name="Diao L."/>
            <person name="Yang S."/>
        </authorList>
    </citation>
    <scope>NUCLEOTIDE SEQUENCE [LARGE SCALE GENOMIC DNA]</scope>
    <source>
        <strain evidence="8 10">CGMCC 1.3604</strain>
    </source>
</reference>
<dbReference type="OrthoDB" id="9807767at2"/>
<name>A0A094XFN5_ALKAL</name>
<feature type="site" description="Important for substrate specificity" evidence="6">
    <location>
        <position position="152"/>
    </location>
</feature>
<evidence type="ECO:0000256" key="1">
    <source>
        <dbReference type="ARBA" id="ARBA00001968"/>
    </source>
</evidence>
<dbReference type="EC" id="3.6.1.9" evidence="6"/>
<feature type="active site" description="Proton acceptor" evidence="6">
    <location>
        <position position="69"/>
    </location>
</feature>
<dbReference type="InterPro" id="IPR029001">
    <property type="entry name" value="ITPase-like_fam"/>
</dbReference>
<dbReference type="Proteomes" id="UP000297014">
    <property type="component" value="Unassembled WGS sequence"/>
</dbReference>
<dbReference type="NCBIfam" id="TIGR00172">
    <property type="entry name" value="maf"/>
    <property type="match status" value="1"/>
</dbReference>
<protein>
    <recommendedName>
        <fullName evidence="6">dTTP/UTP pyrophosphatase</fullName>
        <shortName evidence="6">dTTPase/UTPase</shortName>
        <ecNumber evidence="6">3.6.1.9</ecNumber>
    </recommendedName>
    <alternativeName>
        <fullName evidence="6">Nucleoside triphosphate pyrophosphatase</fullName>
    </alternativeName>
    <alternativeName>
        <fullName evidence="6">Nucleotide pyrophosphatase</fullName>
        <shortName evidence="6">Nucleotide PPase</shortName>
    </alternativeName>
</protein>
<comment type="similarity">
    <text evidence="6">Belongs to the Maf family. YhdE subfamily.</text>
</comment>
<dbReference type="GO" id="GO:0009117">
    <property type="term" value="P:nucleotide metabolic process"/>
    <property type="evidence" value="ECO:0007669"/>
    <property type="project" value="UniProtKB-KW"/>
</dbReference>
<comment type="caution">
    <text evidence="7">The sequence shown here is derived from an EMBL/GenBank/DDBJ whole genome shotgun (WGS) entry which is preliminary data.</text>
</comment>
<comment type="subcellular location">
    <subcellularLocation>
        <location evidence="2 6">Cytoplasm</location>
    </subcellularLocation>
</comment>
<dbReference type="AlphaFoldDB" id="A0A094XFN5"/>
<keyword evidence="5 6" id="KW-0546">Nucleotide metabolism</keyword>
<dbReference type="eggNOG" id="COG0424">
    <property type="taxonomic scope" value="Bacteria"/>
</dbReference>
<dbReference type="GO" id="GO:0047429">
    <property type="term" value="F:nucleoside triphosphate diphosphatase activity"/>
    <property type="evidence" value="ECO:0007669"/>
    <property type="project" value="UniProtKB-EC"/>
</dbReference>
<dbReference type="SUPFAM" id="SSF52972">
    <property type="entry name" value="ITPase-like"/>
    <property type="match status" value="1"/>
</dbReference>
<dbReference type="STRING" id="1218173.BALCAV_0209155"/>
<comment type="function">
    <text evidence="6">Nucleoside triphosphate pyrophosphatase that hydrolyzes dTTP and UTP. May have a dual role in cell division arrest and in preventing the incorporation of modified nucleotides into cellular nucleic acids.</text>
</comment>
<dbReference type="InterPro" id="IPR003697">
    <property type="entry name" value="Maf-like"/>
</dbReference>
<dbReference type="HAMAP" id="MF_00528">
    <property type="entry name" value="Maf"/>
    <property type="match status" value="1"/>
</dbReference>
<dbReference type="Proteomes" id="UP000002754">
    <property type="component" value="Unassembled WGS sequence"/>
</dbReference>
<dbReference type="PIRSF" id="PIRSF006305">
    <property type="entry name" value="Maf"/>
    <property type="match status" value="1"/>
</dbReference>
<evidence type="ECO:0000313" key="9">
    <source>
        <dbReference type="Proteomes" id="UP000002754"/>
    </source>
</evidence>
<keyword evidence="3 6" id="KW-0963">Cytoplasm</keyword>
<accession>A0A094XFN5</accession>
<evidence type="ECO:0000256" key="6">
    <source>
        <dbReference type="HAMAP-Rule" id="MF_00528"/>
    </source>
</evidence>
<dbReference type="Pfam" id="PF02545">
    <property type="entry name" value="Maf"/>
    <property type="match status" value="1"/>
</dbReference>
<evidence type="ECO:0000256" key="2">
    <source>
        <dbReference type="ARBA" id="ARBA00004496"/>
    </source>
</evidence>
<dbReference type="PANTHER" id="PTHR43213:SF5">
    <property type="entry name" value="BIFUNCTIONAL DTTP_UTP PYROPHOSPHATASE_METHYLTRANSFERASE PROTEIN-RELATED"/>
    <property type="match status" value="1"/>
</dbReference>
<dbReference type="RefSeq" id="WP_003320481.1">
    <property type="nucleotide sequence ID" value="NZ_ALPT02000025.1"/>
</dbReference>
<gene>
    <name evidence="8" type="ORF">AJ85_16385</name>
    <name evidence="7" type="ORF">BALCAV_0209155</name>
</gene>
<comment type="cofactor">
    <cofactor evidence="1 6">
        <name>a divalent metal cation</name>
        <dbReference type="ChEBI" id="CHEBI:60240"/>
    </cofactor>
</comment>
<dbReference type="EMBL" id="JALP01000016">
    <property type="protein sequence ID" value="THG92195.1"/>
    <property type="molecule type" value="Genomic_DNA"/>
</dbReference>
<dbReference type="Gene3D" id="3.90.950.10">
    <property type="match status" value="1"/>
</dbReference>
<feature type="site" description="Important for substrate specificity" evidence="6">
    <location>
        <position position="12"/>
    </location>
</feature>
<comment type="caution">
    <text evidence="6">Lacks conserved residue(s) required for the propagation of feature annotation.</text>
</comment>
<evidence type="ECO:0000256" key="5">
    <source>
        <dbReference type="ARBA" id="ARBA00023080"/>
    </source>
</evidence>
<keyword evidence="4 6" id="KW-0378">Hydrolase</keyword>
<comment type="catalytic activity">
    <reaction evidence="6">
        <text>dTTP + H2O = dTMP + diphosphate + H(+)</text>
        <dbReference type="Rhea" id="RHEA:28534"/>
        <dbReference type="ChEBI" id="CHEBI:15377"/>
        <dbReference type="ChEBI" id="CHEBI:15378"/>
        <dbReference type="ChEBI" id="CHEBI:33019"/>
        <dbReference type="ChEBI" id="CHEBI:37568"/>
        <dbReference type="ChEBI" id="CHEBI:63528"/>
        <dbReference type="EC" id="3.6.1.9"/>
    </reaction>
</comment>